<dbReference type="PANTHER" id="PTHR43705">
    <property type="entry name" value="HYDROXYACYLGLUTATHIONE HYDROLASE"/>
    <property type="match status" value="1"/>
</dbReference>
<dbReference type="SMART" id="SM00849">
    <property type="entry name" value="Lactamase_B"/>
    <property type="match status" value="1"/>
</dbReference>
<dbReference type="InterPro" id="IPR017782">
    <property type="entry name" value="Hydroxyacylglutathione_Hdrlase"/>
</dbReference>
<dbReference type="GO" id="GO:0019243">
    <property type="term" value="P:methylglyoxal catabolic process to D-lactate via S-lactoyl-glutathione"/>
    <property type="evidence" value="ECO:0007669"/>
    <property type="project" value="InterPro"/>
</dbReference>
<protein>
    <recommendedName>
        <fullName evidence="5">hydroxyacylglutathione hydrolase</fullName>
        <ecNumber evidence="5">3.1.2.6</ecNumber>
    </recommendedName>
    <alternativeName>
        <fullName evidence="9">Glyoxalase II</fullName>
    </alternativeName>
</protein>
<name>A0A5E8CM60_9ZZZZ</name>
<proteinExistence type="inferred from homology"/>
<dbReference type="AlphaFoldDB" id="A0A5E8CM60"/>
<comment type="pathway">
    <text evidence="3">Secondary metabolite metabolism; methylglyoxal degradation; (R)-lactate from methylglyoxal: step 2/2.</text>
</comment>
<evidence type="ECO:0000256" key="8">
    <source>
        <dbReference type="ARBA" id="ARBA00022833"/>
    </source>
</evidence>
<evidence type="ECO:0000256" key="1">
    <source>
        <dbReference type="ARBA" id="ARBA00001623"/>
    </source>
</evidence>
<keyword evidence="6" id="KW-0479">Metal-binding</keyword>
<dbReference type="Gene3D" id="3.60.15.10">
    <property type="entry name" value="Ribonuclease Z/Hydroxyacylglutathione hydrolase-like"/>
    <property type="match status" value="1"/>
</dbReference>
<sequence length="257" mass="29876">MEKLKIYIIPMLKDNYSYILHDIENNKTAVIDPANAKPIIKFLNELELGLELDFILNTHHHSDHIGGNKELHKRYPNAKLITSKLNKGKISNISHFICKSNEKIKFGNFDIECISTPGHTMGSLCFYIKTEKENILFTGDTLFNFGCGRNFEGSAHQLFNSLNKLKILPLETKIYSGHEYTLKNLEFCMDLQKRCNYLNKYHFEHLLKCKEKIEDLRNNELPSVPTLLEDEIKINPFFKNIPIHTTFALIRNLKNSF</sequence>
<evidence type="ECO:0000256" key="9">
    <source>
        <dbReference type="ARBA" id="ARBA00031044"/>
    </source>
</evidence>
<dbReference type="InterPro" id="IPR001279">
    <property type="entry name" value="Metallo-B-lactamas"/>
</dbReference>
<dbReference type="GO" id="GO:0046872">
    <property type="term" value="F:metal ion binding"/>
    <property type="evidence" value="ECO:0007669"/>
    <property type="project" value="UniProtKB-KW"/>
</dbReference>
<accession>A0A5E8CM60</accession>
<evidence type="ECO:0000256" key="4">
    <source>
        <dbReference type="ARBA" id="ARBA00006759"/>
    </source>
</evidence>
<feature type="domain" description="Metallo-beta-lactamase" evidence="10">
    <location>
        <begin position="14"/>
        <end position="178"/>
    </location>
</feature>
<evidence type="ECO:0000256" key="6">
    <source>
        <dbReference type="ARBA" id="ARBA00022723"/>
    </source>
</evidence>
<dbReference type="EMBL" id="CABVLZ010000004">
    <property type="protein sequence ID" value="VVU95402.1"/>
    <property type="molecule type" value="Genomic_DNA"/>
</dbReference>
<keyword evidence="7" id="KW-0378">Hydrolase</keyword>
<evidence type="ECO:0000256" key="2">
    <source>
        <dbReference type="ARBA" id="ARBA00001947"/>
    </source>
</evidence>
<gene>
    <name evidence="11" type="ORF">CPAV1605_1153</name>
</gene>
<evidence type="ECO:0000256" key="7">
    <source>
        <dbReference type="ARBA" id="ARBA00022801"/>
    </source>
</evidence>
<dbReference type="EC" id="3.1.2.6" evidence="5"/>
<dbReference type="PANTHER" id="PTHR43705:SF1">
    <property type="entry name" value="HYDROXYACYLGLUTATHIONE HYDROLASE GLOB"/>
    <property type="match status" value="1"/>
</dbReference>
<dbReference type="InterPro" id="IPR036866">
    <property type="entry name" value="RibonucZ/Hydroxyglut_hydro"/>
</dbReference>
<comment type="catalytic activity">
    <reaction evidence="1">
        <text>an S-(2-hydroxyacyl)glutathione + H2O = a 2-hydroxy carboxylate + glutathione + H(+)</text>
        <dbReference type="Rhea" id="RHEA:21864"/>
        <dbReference type="ChEBI" id="CHEBI:15377"/>
        <dbReference type="ChEBI" id="CHEBI:15378"/>
        <dbReference type="ChEBI" id="CHEBI:57925"/>
        <dbReference type="ChEBI" id="CHEBI:58896"/>
        <dbReference type="ChEBI" id="CHEBI:71261"/>
        <dbReference type="EC" id="3.1.2.6"/>
    </reaction>
</comment>
<comment type="cofactor">
    <cofactor evidence="2">
        <name>Zn(2+)</name>
        <dbReference type="ChEBI" id="CHEBI:29105"/>
    </cofactor>
</comment>
<evidence type="ECO:0000256" key="5">
    <source>
        <dbReference type="ARBA" id="ARBA00011917"/>
    </source>
</evidence>
<dbReference type="NCBIfam" id="TIGR03413">
    <property type="entry name" value="GSH_gloB"/>
    <property type="match status" value="1"/>
</dbReference>
<dbReference type="InterPro" id="IPR032282">
    <property type="entry name" value="HAGH_C"/>
</dbReference>
<dbReference type="SUPFAM" id="SSF56281">
    <property type="entry name" value="Metallo-hydrolase/oxidoreductase"/>
    <property type="match status" value="1"/>
</dbReference>
<dbReference type="Pfam" id="PF16123">
    <property type="entry name" value="HAGH_C"/>
    <property type="match status" value="1"/>
</dbReference>
<evidence type="ECO:0000259" key="10">
    <source>
        <dbReference type="SMART" id="SM00849"/>
    </source>
</evidence>
<evidence type="ECO:0000313" key="11">
    <source>
        <dbReference type="EMBL" id="VVU95402.1"/>
    </source>
</evidence>
<dbReference type="HAMAP" id="MF_01374">
    <property type="entry name" value="Glyoxalase_2"/>
    <property type="match status" value="1"/>
</dbReference>
<dbReference type="InterPro" id="IPR035680">
    <property type="entry name" value="Clx_II_MBL"/>
</dbReference>
<keyword evidence="8" id="KW-0862">Zinc</keyword>
<evidence type="ECO:0000256" key="3">
    <source>
        <dbReference type="ARBA" id="ARBA00004963"/>
    </source>
</evidence>
<dbReference type="CDD" id="cd07723">
    <property type="entry name" value="hydroxyacylglutathione_hydrolase_MBL-fold"/>
    <property type="match status" value="1"/>
</dbReference>
<dbReference type="Pfam" id="PF00753">
    <property type="entry name" value="Lactamase_B"/>
    <property type="match status" value="2"/>
</dbReference>
<dbReference type="GO" id="GO:0004416">
    <property type="term" value="F:hydroxyacylglutathione hydrolase activity"/>
    <property type="evidence" value="ECO:0007669"/>
    <property type="project" value="UniProtKB-EC"/>
</dbReference>
<reference evidence="11" key="1">
    <citation type="submission" date="2019-09" db="EMBL/GenBank/DDBJ databases">
        <authorList>
            <person name="Needham M D."/>
        </authorList>
    </citation>
    <scope>NUCLEOTIDE SEQUENCE</scope>
</reference>
<comment type="similarity">
    <text evidence="4">Belongs to the metallo-beta-lactamase superfamily. Glyoxalase II family.</text>
</comment>
<dbReference type="InterPro" id="IPR050110">
    <property type="entry name" value="Glyoxalase_II_hydrolase"/>
</dbReference>
<organism evidence="11">
    <name type="scientific">seawater metagenome</name>
    <dbReference type="NCBI Taxonomy" id="1561972"/>
    <lineage>
        <taxon>unclassified sequences</taxon>
        <taxon>metagenomes</taxon>
        <taxon>ecological metagenomes</taxon>
    </lineage>
</organism>